<evidence type="ECO:0000313" key="1">
    <source>
        <dbReference type="EMBL" id="GGC89377.1"/>
    </source>
</evidence>
<protein>
    <submittedName>
        <fullName evidence="1">Uncharacterized protein</fullName>
    </submittedName>
</protein>
<accession>A0ABQ1P2I6</accession>
<sequence length="97" mass="11286">MWSIEQTPIFEEWFFSLDDADRENVLASVLLLQERGSMLSRPHADTVKGSQFANMKELRIQRLGRTLELFLRLTRLEQASFYALATRVGMTNGFTMR</sequence>
<proteinExistence type="predicted"/>
<organism evidence="1 2">
    <name type="scientific">Vreelandella lutescens</name>
    <dbReference type="NCBI Taxonomy" id="1602943"/>
    <lineage>
        <taxon>Bacteria</taxon>
        <taxon>Pseudomonadati</taxon>
        <taxon>Pseudomonadota</taxon>
        <taxon>Gammaproteobacteria</taxon>
        <taxon>Oceanospirillales</taxon>
        <taxon>Halomonadaceae</taxon>
        <taxon>Vreelandella</taxon>
    </lineage>
</organism>
<dbReference type="InterPro" id="IPR009241">
    <property type="entry name" value="HigB-like"/>
</dbReference>
<reference evidence="2" key="1">
    <citation type="journal article" date="2019" name="Int. J. Syst. Evol. Microbiol.">
        <title>The Global Catalogue of Microorganisms (GCM) 10K type strain sequencing project: providing services to taxonomists for standard genome sequencing and annotation.</title>
        <authorList>
            <consortium name="The Broad Institute Genomics Platform"/>
            <consortium name="The Broad Institute Genome Sequencing Center for Infectious Disease"/>
            <person name="Wu L."/>
            <person name="Ma J."/>
        </authorList>
    </citation>
    <scope>NUCLEOTIDE SEQUENCE [LARGE SCALE GENOMIC DNA]</scope>
    <source>
        <strain evidence="2">CGMCC 1.15122</strain>
    </source>
</reference>
<dbReference type="EMBL" id="BMHM01000003">
    <property type="protein sequence ID" value="GGC89377.1"/>
    <property type="molecule type" value="Genomic_DNA"/>
</dbReference>
<gene>
    <name evidence="1" type="ORF">GCM10011382_19550</name>
</gene>
<name>A0ABQ1P2I6_9GAMM</name>
<evidence type="ECO:0000313" key="2">
    <source>
        <dbReference type="Proteomes" id="UP000597301"/>
    </source>
</evidence>
<comment type="caution">
    <text evidence="1">The sequence shown here is derived from an EMBL/GenBank/DDBJ whole genome shotgun (WGS) entry which is preliminary data.</text>
</comment>
<dbReference type="Pfam" id="PF05973">
    <property type="entry name" value="Gp49"/>
    <property type="match status" value="1"/>
</dbReference>
<dbReference type="Proteomes" id="UP000597301">
    <property type="component" value="Unassembled WGS sequence"/>
</dbReference>
<keyword evidence="2" id="KW-1185">Reference proteome</keyword>